<evidence type="ECO:0000256" key="7">
    <source>
        <dbReference type="ARBA" id="ARBA00023014"/>
    </source>
</evidence>
<dbReference type="Gene3D" id="3.30.70.20">
    <property type="match status" value="1"/>
</dbReference>
<evidence type="ECO:0000256" key="4">
    <source>
        <dbReference type="ARBA" id="ARBA00022737"/>
    </source>
</evidence>
<evidence type="ECO:0000256" key="6">
    <source>
        <dbReference type="ARBA" id="ARBA00023004"/>
    </source>
</evidence>
<dbReference type="InterPro" id="IPR017896">
    <property type="entry name" value="4Fe4S_Fe-S-bd"/>
</dbReference>
<comment type="caution">
    <text evidence="9">The sequence shown here is derived from an EMBL/GenBank/DDBJ whole genome shotgun (WGS) entry which is preliminary data.</text>
</comment>
<dbReference type="Proteomes" id="UP000809273">
    <property type="component" value="Unassembled WGS sequence"/>
</dbReference>
<proteinExistence type="predicted"/>
<name>A0A9D8KHD1_9DELT</name>
<dbReference type="InterPro" id="IPR018449">
    <property type="entry name" value="NIL_domain"/>
</dbReference>
<dbReference type="GO" id="GO:0046872">
    <property type="term" value="F:metal ion binding"/>
    <property type="evidence" value="ECO:0007669"/>
    <property type="project" value="UniProtKB-KW"/>
</dbReference>
<dbReference type="Pfam" id="PF12838">
    <property type="entry name" value="Fer4_7"/>
    <property type="match status" value="1"/>
</dbReference>
<reference evidence="9" key="1">
    <citation type="journal article" date="2021" name="Environ. Microbiol.">
        <title>Genomic characterization of three novel Desulfobacterota classes expand the metabolic and phylogenetic diversity of the phylum.</title>
        <authorList>
            <person name="Murphy C.L."/>
            <person name="Biggerstaff J."/>
            <person name="Eichhorn A."/>
            <person name="Ewing E."/>
            <person name="Shahan R."/>
            <person name="Soriano D."/>
            <person name="Stewart S."/>
            <person name="VanMol K."/>
            <person name="Walker R."/>
            <person name="Walters P."/>
            <person name="Elshahed M.S."/>
            <person name="Youssef N.H."/>
        </authorList>
    </citation>
    <scope>NUCLEOTIDE SEQUENCE</scope>
    <source>
        <strain evidence="9">Zod_Metabat.24</strain>
    </source>
</reference>
<keyword evidence="1" id="KW-0813">Transport</keyword>
<evidence type="ECO:0000256" key="1">
    <source>
        <dbReference type="ARBA" id="ARBA00022448"/>
    </source>
</evidence>
<dbReference type="AlphaFoldDB" id="A0A9D8KHD1"/>
<dbReference type="SUPFAM" id="SSF54862">
    <property type="entry name" value="4Fe-4S ferredoxins"/>
    <property type="match status" value="1"/>
</dbReference>
<evidence type="ECO:0000256" key="2">
    <source>
        <dbReference type="ARBA" id="ARBA00022485"/>
    </source>
</evidence>
<keyword evidence="3" id="KW-0479">Metal-binding</keyword>
<feature type="domain" description="4Fe-4S ferredoxin-type" evidence="8">
    <location>
        <begin position="75"/>
        <end position="104"/>
    </location>
</feature>
<dbReference type="InterPro" id="IPR050572">
    <property type="entry name" value="Fe-S_Ferredoxin"/>
</dbReference>
<organism evidence="9 10">
    <name type="scientific">Candidatus Zymogenus saltonus</name>
    <dbReference type="NCBI Taxonomy" id="2844893"/>
    <lineage>
        <taxon>Bacteria</taxon>
        <taxon>Deltaproteobacteria</taxon>
        <taxon>Candidatus Zymogenia</taxon>
        <taxon>Candidatus Zymogeniales</taxon>
        <taxon>Candidatus Zymogenaceae</taxon>
        <taxon>Candidatus Zymogenus</taxon>
    </lineage>
</organism>
<evidence type="ECO:0000259" key="8">
    <source>
        <dbReference type="PROSITE" id="PS51379"/>
    </source>
</evidence>
<evidence type="ECO:0000256" key="3">
    <source>
        <dbReference type="ARBA" id="ARBA00022723"/>
    </source>
</evidence>
<sequence>MKKEVVLHFSKEIWDKPIIYHLIKNYDLVVNIHKADVLPKQESFMVLELDGDNDEMTRGIEYLKEYGVTIDPIEQEIKRDEARCTHCGACIAICPTGSLHIKDRVSMEVAFDSGMCSGCELCVPVCPPHAMEIQIV</sequence>
<keyword evidence="2" id="KW-0004">4Fe-4S</keyword>
<keyword evidence="4" id="KW-0677">Repeat</keyword>
<dbReference type="PANTHER" id="PTHR43687">
    <property type="entry name" value="ADENYLYLSULFATE REDUCTASE, BETA SUBUNIT"/>
    <property type="match status" value="1"/>
</dbReference>
<feature type="domain" description="4Fe-4S ferredoxin-type" evidence="8">
    <location>
        <begin position="107"/>
        <end position="136"/>
    </location>
</feature>
<keyword evidence="5" id="KW-0249">Electron transport</keyword>
<dbReference type="InterPro" id="IPR045865">
    <property type="entry name" value="ACT-like_dom_sf"/>
</dbReference>
<dbReference type="PROSITE" id="PS51379">
    <property type="entry name" value="4FE4S_FER_2"/>
    <property type="match status" value="2"/>
</dbReference>
<dbReference type="PANTHER" id="PTHR43687:SF6">
    <property type="entry name" value="L-ASPARTATE SEMIALDEHYDE SULFURTRANSFERASE IRON-SULFUR SUBUNIT"/>
    <property type="match status" value="1"/>
</dbReference>
<evidence type="ECO:0000313" key="10">
    <source>
        <dbReference type="Proteomes" id="UP000809273"/>
    </source>
</evidence>
<dbReference type="Pfam" id="PF09383">
    <property type="entry name" value="NIL"/>
    <property type="match status" value="1"/>
</dbReference>
<protein>
    <submittedName>
        <fullName evidence="9">4Fe-4S dicluster domain-containing protein</fullName>
    </submittedName>
</protein>
<reference evidence="9" key="2">
    <citation type="submission" date="2021-01" db="EMBL/GenBank/DDBJ databases">
        <authorList>
            <person name="Hahn C.R."/>
            <person name="Youssef N.H."/>
            <person name="Elshahed M."/>
        </authorList>
    </citation>
    <scope>NUCLEOTIDE SEQUENCE</scope>
    <source>
        <strain evidence="9">Zod_Metabat.24</strain>
    </source>
</reference>
<keyword evidence="7" id="KW-0411">Iron-sulfur</keyword>
<accession>A0A9D8KHD1</accession>
<dbReference type="InterPro" id="IPR017900">
    <property type="entry name" value="4Fe4S_Fe_S_CS"/>
</dbReference>
<dbReference type="Gene3D" id="3.30.70.260">
    <property type="match status" value="1"/>
</dbReference>
<evidence type="ECO:0000313" key="9">
    <source>
        <dbReference type="EMBL" id="MBN1573821.1"/>
    </source>
</evidence>
<dbReference type="SUPFAM" id="SSF55021">
    <property type="entry name" value="ACT-like"/>
    <property type="match status" value="1"/>
</dbReference>
<dbReference type="EMBL" id="JAFGIX010000057">
    <property type="protein sequence ID" value="MBN1573821.1"/>
    <property type="molecule type" value="Genomic_DNA"/>
</dbReference>
<gene>
    <name evidence="9" type="ORF">JW984_11550</name>
</gene>
<dbReference type="PROSITE" id="PS00198">
    <property type="entry name" value="4FE4S_FER_1"/>
    <property type="match status" value="2"/>
</dbReference>
<evidence type="ECO:0000256" key="5">
    <source>
        <dbReference type="ARBA" id="ARBA00022982"/>
    </source>
</evidence>
<dbReference type="GO" id="GO:0051539">
    <property type="term" value="F:4 iron, 4 sulfur cluster binding"/>
    <property type="evidence" value="ECO:0007669"/>
    <property type="project" value="UniProtKB-KW"/>
</dbReference>
<dbReference type="SMART" id="SM00930">
    <property type="entry name" value="NIL"/>
    <property type="match status" value="1"/>
</dbReference>
<keyword evidence="6" id="KW-0408">Iron</keyword>